<feature type="transmembrane region" description="Helical" evidence="5">
    <location>
        <begin position="142"/>
        <end position="161"/>
    </location>
</feature>
<accession>A0A914BZF7</accession>
<dbReference type="PANTHER" id="PTHR23360">
    <property type="entry name" value="G-PROTEIN COUPLED RECEPTORS FAMILY 1 PROFILE DOMAIN-CONTAINING PROTEIN-RELATED"/>
    <property type="match status" value="1"/>
</dbReference>
<evidence type="ECO:0000256" key="5">
    <source>
        <dbReference type="SAM" id="Phobius"/>
    </source>
</evidence>
<dbReference type="AlphaFoldDB" id="A0A914BZF7"/>
<dbReference type="InterPro" id="IPR047130">
    <property type="entry name" value="7TM_GPCR_Srsx_nematod"/>
</dbReference>
<dbReference type="Gene3D" id="1.20.1070.10">
    <property type="entry name" value="Rhodopsin 7-helix transmembrane proteins"/>
    <property type="match status" value="1"/>
</dbReference>
<evidence type="ECO:0000313" key="6">
    <source>
        <dbReference type="Proteomes" id="UP000887540"/>
    </source>
</evidence>
<feature type="transmembrane region" description="Helical" evidence="5">
    <location>
        <begin position="22"/>
        <end position="48"/>
    </location>
</feature>
<dbReference type="GO" id="GO:0016020">
    <property type="term" value="C:membrane"/>
    <property type="evidence" value="ECO:0007669"/>
    <property type="project" value="UniProtKB-SubCell"/>
</dbReference>
<dbReference type="SUPFAM" id="SSF81321">
    <property type="entry name" value="Family A G protein-coupled receptor-like"/>
    <property type="match status" value="1"/>
</dbReference>
<dbReference type="WBParaSite" id="ACRNAN_Path_1359.g5330.t1">
    <property type="protein sequence ID" value="ACRNAN_Path_1359.g5330.t1"/>
    <property type="gene ID" value="ACRNAN_Path_1359.g5330"/>
</dbReference>
<evidence type="ECO:0000313" key="7">
    <source>
        <dbReference type="WBParaSite" id="ACRNAN_Path_1359.g5330.t1"/>
    </source>
</evidence>
<dbReference type="Proteomes" id="UP000887540">
    <property type="component" value="Unplaced"/>
</dbReference>
<dbReference type="Pfam" id="PF10320">
    <property type="entry name" value="7TM_GPCR_Srsx"/>
    <property type="match status" value="1"/>
</dbReference>
<evidence type="ECO:0000256" key="2">
    <source>
        <dbReference type="ARBA" id="ARBA00022692"/>
    </source>
</evidence>
<evidence type="ECO:0000256" key="3">
    <source>
        <dbReference type="ARBA" id="ARBA00022989"/>
    </source>
</evidence>
<dbReference type="InterPro" id="IPR000276">
    <property type="entry name" value="GPCR_Rhodpsn"/>
</dbReference>
<feature type="transmembrane region" description="Helical" evidence="5">
    <location>
        <begin position="181"/>
        <end position="203"/>
    </location>
</feature>
<evidence type="ECO:0000256" key="1">
    <source>
        <dbReference type="ARBA" id="ARBA00004370"/>
    </source>
</evidence>
<keyword evidence="6" id="KW-1185">Reference proteome</keyword>
<evidence type="ECO:0000256" key="4">
    <source>
        <dbReference type="ARBA" id="ARBA00023136"/>
    </source>
</evidence>
<name>A0A914BZF7_9BILA</name>
<reference evidence="7" key="1">
    <citation type="submission" date="2022-11" db="UniProtKB">
        <authorList>
            <consortium name="WormBaseParasite"/>
        </authorList>
    </citation>
    <scope>IDENTIFICATION</scope>
</reference>
<organism evidence="6 7">
    <name type="scientific">Acrobeloides nanus</name>
    <dbReference type="NCBI Taxonomy" id="290746"/>
    <lineage>
        <taxon>Eukaryota</taxon>
        <taxon>Metazoa</taxon>
        <taxon>Ecdysozoa</taxon>
        <taxon>Nematoda</taxon>
        <taxon>Chromadorea</taxon>
        <taxon>Rhabditida</taxon>
        <taxon>Tylenchina</taxon>
        <taxon>Cephalobomorpha</taxon>
        <taxon>Cephaloboidea</taxon>
        <taxon>Cephalobidae</taxon>
        <taxon>Acrobeloides</taxon>
    </lineage>
</organism>
<feature type="transmembrane region" description="Helical" evidence="5">
    <location>
        <begin position="106"/>
        <end position="130"/>
    </location>
</feature>
<dbReference type="SMART" id="SM01381">
    <property type="entry name" value="7TM_GPCR_Srsx"/>
    <property type="match status" value="1"/>
</dbReference>
<dbReference type="InterPro" id="IPR019424">
    <property type="entry name" value="7TM_GPCR_Srsx"/>
</dbReference>
<sequence>MEKAILTVSESVATSGEVSLPILIPTAIIFVLTVFGLWGNGCIVVATLRNKHPFMPKRVYLSLVLIVGFIYSAVLLAIGYYEMLKTPDKEVVCVIMIELYQGVAKTIWVVVTVILVNMVVVIYGLFWLSIRCSRGADDTIKKAMKSITVVVAILVCGWVISSASRVTCLLLNVDDKTLTYVLLYSAIATNIGCSSNYYVYYWISSEYRTVLKKQLAFVLCREWAIVRVGISNNPGLTHDSNIRASKVSKSALSTTPLPSIQA</sequence>
<proteinExistence type="predicted"/>
<keyword evidence="4 5" id="KW-0472">Membrane</keyword>
<dbReference type="GO" id="GO:0004930">
    <property type="term" value="F:G protein-coupled receptor activity"/>
    <property type="evidence" value="ECO:0007669"/>
    <property type="project" value="InterPro"/>
</dbReference>
<keyword evidence="3 5" id="KW-1133">Transmembrane helix</keyword>
<keyword evidence="2 5" id="KW-0812">Transmembrane</keyword>
<feature type="transmembrane region" description="Helical" evidence="5">
    <location>
        <begin position="60"/>
        <end position="81"/>
    </location>
</feature>
<protein>
    <submittedName>
        <fullName evidence="7">G-protein coupled receptors family 1 profile domain-containing protein</fullName>
    </submittedName>
</protein>
<comment type="subcellular location">
    <subcellularLocation>
        <location evidence="1">Membrane</location>
    </subcellularLocation>
</comment>
<dbReference type="PANTHER" id="PTHR23360:SF16">
    <property type="entry name" value="G-PROTEIN COUPLED RECEPTORS FAMILY 1 PROFILE DOMAIN-CONTAINING PROTEIN"/>
    <property type="match status" value="1"/>
</dbReference>